<gene>
    <name evidence="2" type="ORF">LAESUDRAFT_3397</name>
</gene>
<feature type="compositionally biased region" description="Basic and acidic residues" evidence="1">
    <location>
        <begin position="205"/>
        <end position="222"/>
    </location>
</feature>
<dbReference type="InParanoid" id="A0A165I300"/>
<keyword evidence="3" id="KW-1185">Reference proteome</keyword>
<feature type="region of interest" description="Disordered" evidence="1">
    <location>
        <begin position="195"/>
        <end position="222"/>
    </location>
</feature>
<dbReference type="Proteomes" id="UP000076871">
    <property type="component" value="Unassembled WGS sequence"/>
</dbReference>
<dbReference type="GeneID" id="63819116"/>
<dbReference type="AlphaFoldDB" id="A0A165I300"/>
<sequence>MRRFSNHAESVSALHISSTSAATTSVSRSGPPTCLATETYFLCSWSVASSRKMNRRRLRQNVKNIEAMKGVTTVEPAGWLEGAHTSVFRAGKHVEMDIARVGIEDCDDDIQPCTSTREAGDTHGVVAPIPHLEEFEVLPVPLGSDPADDVGHVHRDHAVRHGRGAEHAPSQAEPPDRRAERRQCHERLDFDLGVEPVEIDAQVDEGPRGRGSGEEREEERRGAVKRAHVWRDLVWEGDVPIRLACAYGLHGLRRRRGRAELDDLRLTLEKVEHIFGGEGEVGGETGEGEGGVSQDPAVRLARGEAEEREVGEICELCEGLCEELQACLRWPHVLEVDGELAHMPRYLMNARRSDGPAEGEDSDTTSGDFAGVQEARLGASPGRDATGGRWC</sequence>
<proteinExistence type="predicted"/>
<reference evidence="2 3" key="1">
    <citation type="journal article" date="2016" name="Mol. Biol. Evol.">
        <title>Comparative Genomics of Early-Diverging Mushroom-Forming Fungi Provides Insights into the Origins of Lignocellulose Decay Capabilities.</title>
        <authorList>
            <person name="Nagy L.G."/>
            <person name="Riley R."/>
            <person name="Tritt A."/>
            <person name="Adam C."/>
            <person name="Daum C."/>
            <person name="Floudas D."/>
            <person name="Sun H."/>
            <person name="Yadav J.S."/>
            <person name="Pangilinan J."/>
            <person name="Larsson K.H."/>
            <person name="Matsuura K."/>
            <person name="Barry K."/>
            <person name="Labutti K."/>
            <person name="Kuo R."/>
            <person name="Ohm R.A."/>
            <person name="Bhattacharya S.S."/>
            <person name="Shirouzu T."/>
            <person name="Yoshinaga Y."/>
            <person name="Martin F.M."/>
            <person name="Grigoriev I.V."/>
            <person name="Hibbett D.S."/>
        </authorList>
    </citation>
    <scope>NUCLEOTIDE SEQUENCE [LARGE SCALE GENOMIC DNA]</scope>
    <source>
        <strain evidence="2 3">93-53</strain>
    </source>
</reference>
<dbReference type="EMBL" id="KV427605">
    <property type="protein sequence ID" value="KZT12524.1"/>
    <property type="molecule type" value="Genomic_DNA"/>
</dbReference>
<evidence type="ECO:0000313" key="3">
    <source>
        <dbReference type="Proteomes" id="UP000076871"/>
    </source>
</evidence>
<evidence type="ECO:0000256" key="1">
    <source>
        <dbReference type="SAM" id="MobiDB-lite"/>
    </source>
</evidence>
<accession>A0A165I300</accession>
<name>A0A165I300_9APHY</name>
<organism evidence="2 3">
    <name type="scientific">Laetiporus sulphureus 93-53</name>
    <dbReference type="NCBI Taxonomy" id="1314785"/>
    <lineage>
        <taxon>Eukaryota</taxon>
        <taxon>Fungi</taxon>
        <taxon>Dikarya</taxon>
        <taxon>Basidiomycota</taxon>
        <taxon>Agaricomycotina</taxon>
        <taxon>Agaricomycetes</taxon>
        <taxon>Polyporales</taxon>
        <taxon>Laetiporus</taxon>
    </lineage>
</organism>
<feature type="region of interest" description="Disordered" evidence="1">
    <location>
        <begin position="157"/>
        <end position="181"/>
    </location>
</feature>
<evidence type="ECO:0000313" key="2">
    <source>
        <dbReference type="EMBL" id="KZT12524.1"/>
    </source>
</evidence>
<protein>
    <submittedName>
        <fullName evidence="2">Uncharacterized protein</fullName>
    </submittedName>
</protein>
<dbReference type="RefSeq" id="XP_040770034.1">
    <property type="nucleotide sequence ID" value="XM_040902085.1"/>
</dbReference>